<feature type="compositionally biased region" description="Low complexity" evidence="2">
    <location>
        <begin position="18"/>
        <end position="32"/>
    </location>
</feature>
<feature type="region of interest" description="Disordered" evidence="2">
    <location>
        <begin position="1"/>
        <end position="32"/>
    </location>
</feature>
<keyword evidence="3" id="KW-0472">Membrane</keyword>
<proteinExistence type="inferred from homology"/>
<comment type="similarity">
    <text evidence="1">Belongs to the multi antimicrobial extrusion (MATE) (TC 2.A.66.1) family.</text>
</comment>
<accession>A0A0D3IK19</accession>
<feature type="transmembrane region" description="Helical" evidence="3">
    <location>
        <begin position="131"/>
        <end position="156"/>
    </location>
</feature>
<reference evidence="4" key="2">
    <citation type="submission" date="2024-10" db="UniProtKB">
        <authorList>
            <consortium name="EnsemblProtists"/>
        </authorList>
    </citation>
    <scope>IDENTIFICATION</scope>
</reference>
<keyword evidence="5" id="KW-1185">Reference proteome</keyword>
<feature type="transmembrane region" description="Helical" evidence="3">
    <location>
        <begin position="294"/>
        <end position="314"/>
    </location>
</feature>
<dbReference type="GO" id="GO:0042910">
    <property type="term" value="F:xenobiotic transmembrane transporter activity"/>
    <property type="evidence" value="ECO:0007669"/>
    <property type="project" value="InterPro"/>
</dbReference>
<feature type="transmembrane region" description="Helical" evidence="3">
    <location>
        <begin position="326"/>
        <end position="347"/>
    </location>
</feature>
<evidence type="ECO:0000313" key="5">
    <source>
        <dbReference type="Proteomes" id="UP000013827"/>
    </source>
</evidence>
<dbReference type="GO" id="GO:0016020">
    <property type="term" value="C:membrane"/>
    <property type="evidence" value="ECO:0007669"/>
    <property type="project" value="InterPro"/>
</dbReference>
<dbReference type="HOGENOM" id="CLU_629197_0_0_1"/>
<keyword evidence="3" id="KW-0812">Transmembrane</keyword>
<feature type="transmembrane region" description="Helical" evidence="3">
    <location>
        <begin position="363"/>
        <end position="380"/>
    </location>
</feature>
<evidence type="ECO:0000256" key="2">
    <source>
        <dbReference type="SAM" id="MobiDB-lite"/>
    </source>
</evidence>
<dbReference type="PANTHER" id="PTHR11206">
    <property type="entry name" value="MULTIDRUG RESISTANCE PROTEIN"/>
    <property type="match status" value="1"/>
</dbReference>
<feature type="transmembrane region" description="Helical" evidence="3">
    <location>
        <begin position="207"/>
        <end position="225"/>
    </location>
</feature>
<keyword evidence="3" id="KW-1133">Transmembrane helix</keyword>
<dbReference type="KEGG" id="ehx:EMIHUDRAFT_214454"/>
<dbReference type="Proteomes" id="UP000013827">
    <property type="component" value="Unassembled WGS sequence"/>
</dbReference>
<dbReference type="STRING" id="2903.R1DSA6"/>
<dbReference type="eggNOG" id="KOG1347">
    <property type="taxonomic scope" value="Eukaryota"/>
</dbReference>
<evidence type="ECO:0000256" key="1">
    <source>
        <dbReference type="ARBA" id="ARBA00010199"/>
    </source>
</evidence>
<protein>
    <submittedName>
        <fullName evidence="4">Uncharacterized protein</fullName>
    </submittedName>
</protein>
<evidence type="ECO:0000313" key="4">
    <source>
        <dbReference type="EnsemblProtists" id="EOD11604"/>
    </source>
</evidence>
<dbReference type="InterPro" id="IPR002528">
    <property type="entry name" value="MATE_fam"/>
</dbReference>
<dbReference type="AlphaFoldDB" id="A0A0D3IK19"/>
<dbReference type="GeneID" id="17257713"/>
<name>A0A0D3IK19_EMIH1</name>
<dbReference type="Pfam" id="PF01554">
    <property type="entry name" value="MatE"/>
    <property type="match status" value="1"/>
</dbReference>
<evidence type="ECO:0000256" key="3">
    <source>
        <dbReference type="SAM" id="Phobius"/>
    </source>
</evidence>
<organism evidence="4 5">
    <name type="scientific">Emiliania huxleyi (strain CCMP1516)</name>
    <dbReference type="NCBI Taxonomy" id="280463"/>
    <lineage>
        <taxon>Eukaryota</taxon>
        <taxon>Haptista</taxon>
        <taxon>Haptophyta</taxon>
        <taxon>Prymnesiophyceae</taxon>
        <taxon>Isochrysidales</taxon>
        <taxon>Noelaerhabdaceae</taxon>
        <taxon>Emiliania</taxon>
    </lineage>
</organism>
<sequence length="436" mass="46291">MSTTRTALLDSQDDNAETDATAPGDAAPAEAPPKFTLRGEAWTMFMLGWPMVVSFVCRIGMASTDTAFVGHLTNATTGVFFDRPYSGEEYLAAASLSDMVVNILIVPPLAFNQVLNALVGQALGSDNKKMAGTWLQLSVFFLTTSYLPFMLIQYLFTADVLKLLGFNHDICELAGVYARWNLFWPIPNGIYQCMRFYFQAQGMPRPAMWNNLAFVLVNALLNWTFVFGGPLQYACGWTGFGFIGAATSLRQAPGSTPEPSQDHACTLIFQSVSGQVTTLLIAQLGALATSASPAVASSGLSAAFTAVAAVRIGFHLGRGDVRASKAAMWIVVGTSVGTSLLTVAVLWPLRAQLCELVTSDSEVVPVASMLVAAAFVAAGLPQPSIGLGRTFVTTLLSFGFELPTSIGGTALLVYEGLLAITWAGGGFSLVEDQGSR</sequence>
<dbReference type="PaxDb" id="2903-EOD11604"/>
<dbReference type="RefSeq" id="XP_005764033.1">
    <property type="nucleotide sequence ID" value="XM_005763976.1"/>
</dbReference>
<dbReference type="EnsemblProtists" id="EOD11604">
    <property type="protein sequence ID" value="EOD11604"/>
    <property type="gene ID" value="EMIHUDRAFT_214454"/>
</dbReference>
<dbReference type="GO" id="GO:0015297">
    <property type="term" value="F:antiporter activity"/>
    <property type="evidence" value="ECO:0007669"/>
    <property type="project" value="InterPro"/>
</dbReference>
<reference evidence="5" key="1">
    <citation type="journal article" date="2013" name="Nature">
        <title>Pan genome of the phytoplankton Emiliania underpins its global distribution.</title>
        <authorList>
            <person name="Read B.A."/>
            <person name="Kegel J."/>
            <person name="Klute M.J."/>
            <person name="Kuo A."/>
            <person name="Lefebvre S.C."/>
            <person name="Maumus F."/>
            <person name="Mayer C."/>
            <person name="Miller J."/>
            <person name="Monier A."/>
            <person name="Salamov A."/>
            <person name="Young J."/>
            <person name="Aguilar M."/>
            <person name="Claverie J.M."/>
            <person name="Frickenhaus S."/>
            <person name="Gonzalez K."/>
            <person name="Herman E.K."/>
            <person name="Lin Y.C."/>
            <person name="Napier J."/>
            <person name="Ogata H."/>
            <person name="Sarno A.F."/>
            <person name="Shmutz J."/>
            <person name="Schroeder D."/>
            <person name="de Vargas C."/>
            <person name="Verret F."/>
            <person name="von Dassow P."/>
            <person name="Valentin K."/>
            <person name="Van de Peer Y."/>
            <person name="Wheeler G."/>
            <person name="Dacks J.B."/>
            <person name="Delwiche C.F."/>
            <person name="Dyhrman S.T."/>
            <person name="Glockner G."/>
            <person name="John U."/>
            <person name="Richards T."/>
            <person name="Worden A.Z."/>
            <person name="Zhang X."/>
            <person name="Grigoriev I.V."/>
            <person name="Allen A.E."/>
            <person name="Bidle K."/>
            <person name="Borodovsky M."/>
            <person name="Bowler C."/>
            <person name="Brownlee C."/>
            <person name="Cock J.M."/>
            <person name="Elias M."/>
            <person name="Gladyshev V.N."/>
            <person name="Groth M."/>
            <person name="Guda C."/>
            <person name="Hadaegh A."/>
            <person name="Iglesias-Rodriguez M.D."/>
            <person name="Jenkins J."/>
            <person name="Jones B.M."/>
            <person name="Lawson T."/>
            <person name="Leese F."/>
            <person name="Lindquist E."/>
            <person name="Lobanov A."/>
            <person name="Lomsadze A."/>
            <person name="Malik S.B."/>
            <person name="Marsh M.E."/>
            <person name="Mackinder L."/>
            <person name="Mock T."/>
            <person name="Mueller-Roeber B."/>
            <person name="Pagarete A."/>
            <person name="Parker M."/>
            <person name="Probert I."/>
            <person name="Quesneville H."/>
            <person name="Raines C."/>
            <person name="Rensing S.A."/>
            <person name="Riano-Pachon D.M."/>
            <person name="Richier S."/>
            <person name="Rokitta S."/>
            <person name="Shiraiwa Y."/>
            <person name="Soanes D.M."/>
            <person name="van der Giezen M."/>
            <person name="Wahlund T.M."/>
            <person name="Williams B."/>
            <person name="Wilson W."/>
            <person name="Wolfe G."/>
            <person name="Wurch L.L."/>
        </authorList>
    </citation>
    <scope>NUCLEOTIDE SEQUENCE</scope>
</reference>